<dbReference type="InterPro" id="IPR056884">
    <property type="entry name" value="NPHP3-like_N"/>
</dbReference>
<dbReference type="InterPro" id="IPR027417">
    <property type="entry name" value="P-loop_NTPase"/>
</dbReference>
<dbReference type="Pfam" id="PF24883">
    <property type="entry name" value="NPHP3_N"/>
    <property type="match status" value="1"/>
</dbReference>
<name>A0A9P4NFM1_9PEZI</name>
<keyword evidence="1" id="KW-0677">Repeat</keyword>
<dbReference type="OrthoDB" id="538223at2759"/>
<proteinExistence type="predicted"/>
<dbReference type="PANTHER" id="PTHR10622">
    <property type="entry name" value="HET DOMAIN-CONTAINING PROTEIN"/>
    <property type="match status" value="1"/>
</dbReference>
<reference evidence="3" key="1">
    <citation type="journal article" date="2020" name="Stud. Mycol.">
        <title>101 Dothideomycetes genomes: a test case for predicting lifestyles and emergence of pathogens.</title>
        <authorList>
            <person name="Haridas S."/>
            <person name="Albert R."/>
            <person name="Binder M."/>
            <person name="Bloem J."/>
            <person name="Labutti K."/>
            <person name="Salamov A."/>
            <person name="Andreopoulos B."/>
            <person name="Baker S."/>
            <person name="Barry K."/>
            <person name="Bills G."/>
            <person name="Bluhm B."/>
            <person name="Cannon C."/>
            <person name="Castanera R."/>
            <person name="Culley D."/>
            <person name="Daum C."/>
            <person name="Ezra D."/>
            <person name="Gonzalez J."/>
            <person name="Henrissat B."/>
            <person name="Kuo A."/>
            <person name="Liang C."/>
            <person name="Lipzen A."/>
            <person name="Lutzoni F."/>
            <person name="Magnuson J."/>
            <person name="Mondo S."/>
            <person name="Nolan M."/>
            <person name="Ohm R."/>
            <person name="Pangilinan J."/>
            <person name="Park H.-J."/>
            <person name="Ramirez L."/>
            <person name="Alfaro M."/>
            <person name="Sun H."/>
            <person name="Tritt A."/>
            <person name="Yoshinaga Y."/>
            <person name="Zwiers L.-H."/>
            <person name="Turgeon B."/>
            <person name="Goodwin S."/>
            <person name="Spatafora J."/>
            <person name="Crous P."/>
            <person name="Grigoriev I."/>
        </authorList>
    </citation>
    <scope>NUCLEOTIDE SEQUENCE</scope>
    <source>
        <strain evidence="3">CBS 130266</strain>
    </source>
</reference>
<accession>A0A9P4NFM1</accession>
<dbReference type="AlphaFoldDB" id="A0A9P4NFM1"/>
<sequence>MRLLQYKPDSDGFELVTFRTNDLPSYAILSHTWTAGQEVTYDELRAGIGKGKAGYAKIRFCGERAAHDSLQYFWVDTCCINKSNPAELQEAIASMFYWYRRAVKCYVYLADVIIENTRAQNIWKSKSIIWKSIWNNQIPVPKEPQEPVWKQAFRKSRWFTRGWTLQELLAPASVEFFSREGRQLGDKLSLEEEIHLITGLPRIALQGGHLSQFSVTERFRWVELRKTRYDEDLAYSLLGIFNVDLPLRYGEGKVNAFERLENEIYKLEKCIQDLHLTDPRDDKKRIEKAKGGLLRDAYRWILENPNFQQWRSDQESRLLWINGDTGKGKTMLLCGIINELSKSIAKTALLSYFFCQATNSQIDNATAVLRGLIYMLVKQQPSLASHLRTKYDHTGKAIFEDANAWIALSEILTNILQDPRLDSAYILIDALDECLVDLPELLTFVVNVSSQSPCVKWIVSGRNWPSIARDLDTVTQKVRLCLELNAQSISAAVATFIQFQVNWLTKRNEYGSDVQDAVYQHLLLNANGTFLFVALVCKELADVSEWDAEEVVRAFPPGLDSLYKRMLDQFYNLKHTELCKSILATVLTVLRPITLDELPSLVDMPPRSSRNYKALEEIIRLCGSFLIVQERIISIVHQSAKDYLLKEASDEIFPAGLAEMHYSIMSKSLRTLSPTLQRDMYSLRALGYPIDKVKKPESDPLAKSRYACVFWIDHLSDWFTKSGADPYHGDLQAGGTVEVFIKEKYLYWLEALSLCKSMSEGVVSVEKLEALLKVRADAPELLKLVHDARRFILYHKVAIENNPLQAYASALMFSPTSSLIRKLFRHEEPAWITIRPAIGDEWSACLATGKF</sequence>
<feature type="domain" description="NACHT" evidence="2">
    <location>
        <begin position="317"/>
        <end position="462"/>
    </location>
</feature>
<evidence type="ECO:0000313" key="4">
    <source>
        <dbReference type="Proteomes" id="UP000800235"/>
    </source>
</evidence>
<dbReference type="Pfam" id="PF06985">
    <property type="entry name" value="HET"/>
    <property type="match status" value="1"/>
</dbReference>
<evidence type="ECO:0000313" key="3">
    <source>
        <dbReference type="EMBL" id="KAF2418759.1"/>
    </source>
</evidence>
<dbReference type="FunFam" id="3.40.50.300:FF:001638">
    <property type="entry name" value="NACHT and WD40 domain protein"/>
    <property type="match status" value="1"/>
</dbReference>
<dbReference type="PANTHER" id="PTHR10622:SF13">
    <property type="entry name" value="NACHT DOMAIN-CONTAINING PROTEIN"/>
    <property type="match status" value="1"/>
</dbReference>
<dbReference type="PROSITE" id="PS50837">
    <property type="entry name" value="NACHT"/>
    <property type="match status" value="1"/>
</dbReference>
<evidence type="ECO:0000256" key="1">
    <source>
        <dbReference type="ARBA" id="ARBA00022737"/>
    </source>
</evidence>
<dbReference type="InterPro" id="IPR054471">
    <property type="entry name" value="GPIID_WHD"/>
</dbReference>
<dbReference type="Gene3D" id="3.40.50.300">
    <property type="entry name" value="P-loop containing nucleotide triphosphate hydrolases"/>
    <property type="match status" value="1"/>
</dbReference>
<comment type="caution">
    <text evidence="3">The sequence shown here is derived from an EMBL/GenBank/DDBJ whole genome shotgun (WGS) entry which is preliminary data.</text>
</comment>
<dbReference type="SUPFAM" id="SSF52540">
    <property type="entry name" value="P-loop containing nucleoside triphosphate hydrolases"/>
    <property type="match status" value="1"/>
</dbReference>
<dbReference type="Proteomes" id="UP000800235">
    <property type="component" value="Unassembled WGS sequence"/>
</dbReference>
<dbReference type="EMBL" id="MU007125">
    <property type="protein sequence ID" value="KAF2418759.1"/>
    <property type="molecule type" value="Genomic_DNA"/>
</dbReference>
<gene>
    <name evidence="3" type="ORF">EJ08DRAFT_739065</name>
</gene>
<protein>
    <submittedName>
        <fullName evidence="3">HET-domain-containing protein</fullName>
    </submittedName>
</protein>
<dbReference type="Pfam" id="PF22939">
    <property type="entry name" value="WHD_GPIID"/>
    <property type="match status" value="1"/>
</dbReference>
<keyword evidence="4" id="KW-1185">Reference proteome</keyword>
<organism evidence="3 4">
    <name type="scientific">Tothia fuscella</name>
    <dbReference type="NCBI Taxonomy" id="1048955"/>
    <lineage>
        <taxon>Eukaryota</taxon>
        <taxon>Fungi</taxon>
        <taxon>Dikarya</taxon>
        <taxon>Ascomycota</taxon>
        <taxon>Pezizomycotina</taxon>
        <taxon>Dothideomycetes</taxon>
        <taxon>Pleosporomycetidae</taxon>
        <taxon>Venturiales</taxon>
        <taxon>Cylindrosympodiaceae</taxon>
        <taxon>Tothia</taxon>
    </lineage>
</organism>
<dbReference type="InterPro" id="IPR010730">
    <property type="entry name" value="HET"/>
</dbReference>
<evidence type="ECO:0000259" key="2">
    <source>
        <dbReference type="PROSITE" id="PS50837"/>
    </source>
</evidence>
<dbReference type="InterPro" id="IPR007111">
    <property type="entry name" value="NACHT_NTPase"/>
</dbReference>